<comment type="caution">
    <text evidence="1">The sequence shown here is derived from an EMBL/GenBank/DDBJ whole genome shotgun (WGS) entry which is preliminary data.</text>
</comment>
<organism evidence="1 2">
    <name type="scientific">Exophiala aquamarina CBS 119918</name>
    <dbReference type="NCBI Taxonomy" id="1182545"/>
    <lineage>
        <taxon>Eukaryota</taxon>
        <taxon>Fungi</taxon>
        <taxon>Dikarya</taxon>
        <taxon>Ascomycota</taxon>
        <taxon>Pezizomycotina</taxon>
        <taxon>Eurotiomycetes</taxon>
        <taxon>Chaetothyriomycetidae</taxon>
        <taxon>Chaetothyriales</taxon>
        <taxon>Herpotrichiellaceae</taxon>
        <taxon>Exophiala</taxon>
    </lineage>
</organism>
<sequence length="80" mass="9139">MAGYEEIPSASTPKLEKFRLSIPEQDLKDFKGLLRIYKLAPKTNENLHPENSNSSVSHARMTATKDDLLNEYDWDAPTFL</sequence>
<dbReference type="InterPro" id="IPR029058">
    <property type="entry name" value="AB_hydrolase_fold"/>
</dbReference>
<keyword evidence="2" id="KW-1185">Reference proteome</keyword>
<name>A0A072PKX1_9EURO</name>
<gene>
    <name evidence="1" type="ORF">A1O9_02295</name>
</gene>
<reference evidence="1 2" key="1">
    <citation type="submission" date="2013-03" db="EMBL/GenBank/DDBJ databases">
        <title>The Genome Sequence of Exophiala aquamarina CBS 119918.</title>
        <authorList>
            <consortium name="The Broad Institute Genomics Platform"/>
            <person name="Cuomo C."/>
            <person name="de Hoog S."/>
            <person name="Gorbushina A."/>
            <person name="Walker B."/>
            <person name="Young S.K."/>
            <person name="Zeng Q."/>
            <person name="Gargeya S."/>
            <person name="Fitzgerald M."/>
            <person name="Haas B."/>
            <person name="Abouelleil A."/>
            <person name="Allen A.W."/>
            <person name="Alvarado L."/>
            <person name="Arachchi H.M."/>
            <person name="Berlin A.M."/>
            <person name="Chapman S.B."/>
            <person name="Gainer-Dewar J."/>
            <person name="Goldberg J."/>
            <person name="Griggs A."/>
            <person name="Gujja S."/>
            <person name="Hansen M."/>
            <person name="Howarth C."/>
            <person name="Imamovic A."/>
            <person name="Ireland A."/>
            <person name="Larimer J."/>
            <person name="McCowan C."/>
            <person name="Murphy C."/>
            <person name="Pearson M."/>
            <person name="Poon T.W."/>
            <person name="Priest M."/>
            <person name="Roberts A."/>
            <person name="Saif S."/>
            <person name="Shea T."/>
            <person name="Sisk P."/>
            <person name="Sykes S."/>
            <person name="Wortman J."/>
            <person name="Nusbaum C."/>
            <person name="Birren B."/>
        </authorList>
    </citation>
    <scope>NUCLEOTIDE SEQUENCE [LARGE SCALE GENOMIC DNA]</scope>
    <source>
        <strain evidence="1 2">CBS 119918</strain>
    </source>
</reference>
<dbReference type="RefSeq" id="XP_013263324.1">
    <property type="nucleotide sequence ID" value="XM_013407870.1"/>
</dbReference>
<evidence type="ECO:0000313" key="1">
    <source>
        <dbReference type="EMBL" id="KEF60734.1"/>
    </source>
</evidence>
<dbReference type="EMBL" id="AMGV01000002">
    <property type="protein sequence ID" value="KEF60734.1"/>
    <property type="molecule type" value="Genomic_DNA"/>
</dbReference>
<proteinExistence type="predicted"/>
<protein>
    <submittedName>
        <fullName evidence="1">Uncharacterized protein</fullName>
    </submittedName>
</protein>
<dbReference type="GeneID" id="25277240"/>
<dbReference type="Proteomes" id="UP000027920">
    <property type="component" value="Unassembled WGS sequence"/>
</dbReference>
<evidence type="ECO:0000313" key="2">
    <source>
        <dbReference type="Proteomes" id="UP000027920"/>
    </source>
</evidence>
<dbReference type="VEuPathDB" id="FungiDB:A1O9_02295"/>
<dbReference type="Gene3D" id="3.40.50.1820">
    <property type="entry name" value="alpha/beta hydrolase"/>
    <property type="match status" value="1"/>
</dbReference>
<dbReference type="OrthoDB" id="7130006at2759"/>
<dbReference type="STRING" id="1182545.A0A072PKX1"/>
<dbReference type="HOGENOM" id="CLU_2589759_0_0_1"/>
<accession>A0A072PKX1</accession>
<dbReference type="AlphaFoldDB" id="A0A072PKX1"/>